<dbReference type="EMBL" id="CP098023">
    <property type="protein sequence ID" value="WKD50696.1"/>
    <property type="molecule type" value="Genomic_DNA"/>
</dbReference>
<keyword evidence="1" id="KW-0449">Lipoprotein</keyword>
<dbReference type="InterPro" id="IPR016875">
    <property type="entry name" value="UCP028200"/>
</dbReference>
<evidence type="ECO:0000313" key="2">
    <source>
        <dbReference type="Proteomes" id="UP001321520"/>
    </source>
</evidence>
<sequence length="288" mass="34148">MAQPPVTLIRPFWRKVALIAFFVCVGSCSSVQFAYNNVDYWIRWKIRDYVDLNRAQAVELQAAMDSFFRWHRQTQLQRYAEFLTHLADGVDKGALENPRLEPVEQQLQQFLHSASDSAYDLLLPIVAQLDKHQIDELQKNLQKKQQQALEEWQQPPEKIRRKRNRQIRKEGERWLGHLSQEQIQLIAAWVSKVEYNPQSRSAQRQRWQSKAIDLLRSKPPGYLETLRNLLVDPQQLWPPHYRQAQERRQEQARELAEQILASTSPAQRHHLSRALREYARNFRILASQ</sequence>
<dbReference type="RefSeq" id="WP_301417241.1">
    <property type="nucleotide sequence ID" value="NZ_CP098023.1"/>
</dbReference>
<proteinExistence type="predicted"/>
<protein>
    <submittedName>
        <fullName evidence="1">DUF6279 family lipoprotein</fullName>
    </submittedName>
</protein>
<gene>
    <name evidence="1" type="ORF">M8T91_04510</name>
</gene>
<dbReference type="Pfam" id="PF19795">
    <property type="entry name" value="DUF6279"/>
    <property type="match status" value="1"/>
</dbReference>
<evidence type="ECO:0000313" key="1">
    <source>
        <dbReference type="EMBL" id="WKD50696.1"/>
    </source>
</evidence>
<dbReference type="Proteomes" id="UP001321520">
    <property type="component" value="Chromosome"/>
</dbReference>
<name>A0ABY9EE92_9GAMM</name>
<dbReference type="PIRSF" id="PIRSF028200">
    <property type="entry name" value="UCP028200"/>
    <property type="match status" value="1"/>
</dbReference>
<organism evidence="1 2">
    <name type="scientific">Microbulbifer spongiae</name>
    <dbReference type="NCBI Taxonomy" id="2944933"/>
    <lineage>
        <taxon>Bacteria</taxon>
        <taxon>Pseudomonadati</taxon>
        <taxon>Pseudomonadota</taxon>
        <taxon>Gammaproteobacteria</taxon>
        <taxon>Cellvibrionales</taxon>
        <taxon>Microbulbiferaceae</taxon>
        <taxon>Microbulbifer</taxon>
    </lineage>
</organism>
<accession>A0ABY9EE92</accession>
<keyword evidence="2" id="KW-1185">Reference proteome</keyword>
<reference evidence="1 2" key="1">
    <citation type="submission" date="2022-05" db="EMBL/GenBank/DDBJ databases">
        <title>Microbulbifer sp. nov., isolated from sponge.</title>
        <authorList>
            <person name="Gao L."/>
        </authorList>
    </citation>
    <scope>NUCLEOTIDE SEQUENCE [LARGE SCALE GENOMIC DNA]</scope>
    <source>
        <strain evidence="1 2">MI-G</strain>
    </source>
</reference>